<dbReference type="Pfam" id="PF10263">
    <property type="entry name" value="SprT-like"/>
    <property type="match status" value="1"/>
</dbReference>
<reference evidence="2 3" key="1">
    <citation type="submission" date="2020-08" db="EMBL/GenBank/DDBJ databases">
        <title>Genomic Encyclopedia of Type Strains, Phase IV (KMG-IV): sequencing the most valuable type-strain genomes for metagenomic binning, comparative biology and taxonomic classification.</title>
        <authorList>
            <person name="Goeker M."/>
        </authorList>
    </citation>
    <scope>NUCLEOTIDE SEQUENCE [LARGE SCALE GENOMIC DNA]</scope>
    <source>
        <strain evidence="2 3">DSM 14925</strain>
    </source>
</reference>
<sequence length="147" mass="17245">MLTDLELTQYVDQLSHLKFGQSFRHNAVWNIRLRTTGGRFFPKDGHLDFNPKFADHESLDKIILHELCHYHLYYAHAGYKHEDKDFKMLLKKVGGSRHAPSLSSKKIHYLYMCESCGRSYPRQRKIDTLKYRCGKCRGKLKAIKNAS</sequence>
<dbReference type="GO" id="GO:0006950">
    <property type="term" value="P:response to stress"/>
    <property type="evidence" value="ECO:0007669"/>
    <property type="project" value="UniProtKB-ARBA"/>
</dbReference>
<dbReference type="RefSeq" id="WP_183539661.1">
    <property type="nucleotide sequence ID" value="NZ_JACHHV010000012.1"/>
</dbReference>
<dbReference type="EMBL" id="JACHHV010000012">
    <property type="protein sequence ID" value="MBB5888006.1"/>
    <property type="molecule type" value="Genomic_DNA"/>
</dbReference>
<keyword evidence="3" id="KW-1185">Reference proteome</keyword>
<dbReference type="Pfam" id="PF17283">
    <property type="entry name" value="Zn_ribbon_SprT"/>
    <property type="match status" value="1"/>
</dbReference>
<dbReference type="NCBIfam" id="NF003339">
    <property type="entry name" value="PRK04351.1"/>
    <property type="match status" value="1"/>
</dbReference>
<dbReference type="InterPro" id="IPR006640">
    <property type="entry name" value="SprT-like_domain"/>
</dbReference>
<feature type="domain" description="SprT-like" evidence="1">
    <location>
        <begin position="5"/>
        <end position="143"/>
    </location>
</feature>
<dbReference type="Proteomes" id="UP000562464">
    <property type="component" value="Unassembled WGS sequence"/>
</dbReference>
<evidence type="ECO:0000259" key="1">
    <source>
        <dbReference type="SMART" id="SM00731"/>
    </source>
</evidence>
<protein>
    <submittedName>
        <fullName evidence="2">SprT-like protein</fullName>
    </submittedName>
</protein>
<proteinExistence type="predicted"/>
<dbReference type="InterPro" id="IPR035240">
    <property type="entry name" value="SprT_Zn_ribbon"/>
</dbReference>
<gene>
    <name evidence="2" type="ORF">HNQ37_000896</name>
</gene>
<organism evidence="2 3">
    <name type="scientific">Lactovum miscens</name>
    <dbReference type="NCBI Taxonomy" id="190387"/>
    <lineage>
        <taxon>Bacteria</taxon>
        <taxon>Bacillati</taxon>
        <taxon>Bacillota</taxon>
        <taxon>Bacilli</taxon>
        <taxon>Lactobacillales</taxon>
        <taxon>Streptococcaceae</taxon>
        <taxon>Lactovum</taxon>
    </lineage>
</organism>
<comment type="caution">
    <text evidence="2">The sequence shown here is derived from an EMBL/GenBank/DDBJ whole genome shotgun (WGS) entry which is preliminary data.</text>
</comment>
<evidence type="ECO:0000313" key="2">
    <source>
        <dbReference type="EMBL" id="MBB5888006.1"/>
    </source>
</evidence>
<accession>A0A841C245</accession>
<name>A0A841C245_9LACT</name>
<dbReference type="SMART" id="SM00731">
    <property type="entry name" value="SprT"/>
    <property type="match status" value="1"/>
</dbReference>
<dbReference type="AlphaFoldDB" id="A0A841C245"/>
<evidence type="ECO:0000313" key="3">
    <source>
        <dbReference type="Proteomes" id="UP000562464"/>
    </source>
</evidence>